<evidence type="ECO:0000256" key="6">
    <source>
        <dbReference type="SAM" id="Phobius"/>
    </source>
</evidence>
<evidence type="ECO:0000256" key="5">
    <source>
        <dbReference type="ARBA" id="ARBA00023315"/>
    </source>
</evidence>
<organism evidence="8 9">
    <name type="scientific">Luteimonas cucumeris</name>
    <dbReference type="NCBI Taxonomy" id="985012"/>
    <lineage>
        <taxon>Bacteria</taxon>
        <taxon>Pseudomonadati</taxon>
        <taxon>Pseudomonadota</taxon>
        <taxon>Gammaproteobacteria</taxon>
        <taxon>Lysobacterales</taxon>
        <taxon>Lysobacteraceae</taxon>
        <taxon>Luteimonas</taxon>
    </lineage>
</organism>
<dbReference type="GO" id="GO:0003841">
    <property type="term" value="F:1-acylglycerol-3-phosphate O-acyltransferase activity"/>
    <property type="evidence" value="ECO:0007669"/>
    <property type="project" value="TreeGrafter"/>
</dbReference>
<keyword evidence="2" id="KW-0444">Lipid biosynthesis</keyword>
<keyword evidence="4" id="KW-0443">Lipid metabolism</keyword>
<sequence length="254" mass="28241">MPLLRYAIRIPLLLWHLLINLPLTLLCTMPLFDRVRIGNERLGYRMIRAWSAGLLRIFGFRLRRIGTPMQGATLFVANHVSWTDIVMLHSQRMMGFVAKREISGWPLIGSLAARGETIFHQRGSTESLGGVLHEMLARLREGRAVGVFPEGRTRDGSAIGPFHARIFLAAVEAGAPVQPVALRYGERGAAQTVVAFQPGESFFGNFLRLLGEPPRAAEVHFLAPIATIDTEGRRRIAELARERIIAAMGEDARD</sequence>
<dbReference type="Pfam" id="PF01553">
    <property type="entry name" value="Acyltransferase"/>
    <property type="match status" value="1"/>
</dbReference>
<evidence type="ECO:0000259" key="7">
    <source>
        <dbReference type="SMART" id="SM00563"/>
    </source>
</evidence>
<evidence type="ECO:0000256" key="2">
    <source>
        <dbReference type="ARBA" id="ARBA00022516"/>
    </source>
</evidence>
<accession>A0A562KX43</accession>
<evidence type="ECO:0000256" key="1">
    <source>
        <dbReference type="ARBA" id="ARBA00005189"/>
    </source>
</evidence>
<dbReference type="RefSeq" id="WP_144900545.1">
    <property type="nucleotide sequence ID" value="NZ_VLKN01000009.1"/>
</dbReference>
<keyword evidence="6" id="KW-0812">Transmembrane</keyword>
<evidence type="ECO:0000313" key="9">
    <source>
        <dbReference type="Proteomes" id="UP000315167"/>
    </source>
</evidence>
<keyword evidence="5 8" id="KW-0012">Acyltransferase</keyword>
<dbReference type="OrthoDB" id="9806880at2"/>
<name>A0A562KX43_9GAMM</name>
<feature type="domain" description="Phospholipid/glycerol acyltransferase" evidence="7">
    <location>
        <begin position="73"/>
        <end position="185"/>
    </location>
</feature>
<evidence type="ECO:0000313" key="8">
    <source>
        <dbReference type="EMBL" id="TWH99763.1"/>
    </source>
</evidence>
<dbReference type="PANTHER" id="PTHR10434">
    <property type="entry name" value="1-ACYL-SN-GLYCEROL-3-PHOSPHATE ACYLTRANSFERASE"/>
    <property type="match status" value="1"/>
</dbReference>
<gene>
    <name evidence="8" type="ORF">IP90_03071</name>
</gene>
<evidence type="ECO:0000256" key="4">
    <source>
        <dbReference type="ARBA" id="ARBA00023098"/>
    </source>
</evidence>
<dbReference type="CDD" id="cd07989">
    <property type="entry name" value="LPLAT_AGPAT-like"/>
    <property type="match status" value="1"/>
</dbReference>
<keyword evidence="6" id="KW-1133">Transmembrane helix</keyword>
<protein>
    <submittedName>
        <fullName evidence="8">1-acyl-sn-glycerol-3-phosphate acyltransferase</fullName>
    </submittedName>
</protein>
<dbReference type="EMBL" id="VLKN01000009">
    <property type="protein sequence ID" value="TWH99763.1"/>
    <property type="molecule type" value="Genomic_DNA"/>
</dbReference>
<evidence type="ECO:0000256" key="3">
    <source>
        <dbReference type="ARBA" id="ARBA00022679"/>
    </source>
</evidence>
<dbReference type="AlphaFoldDB" id="A0A562KX43"/>
<dbReference type="InterPro" id="IPR002123">
    <property type="entry name" value="Plipid/glycerol_acylTrfase"/>
</dbReference>
<dbReference type="PANTHER" id="PTHR10434:SF64">
    <property type="entry name" value="1-ACYL-SN-GLYCEROL-3-PHOSPHATE ACYLTRANSFERASE-RELATED"/>
    <property type="match status" value="1"/>
</dbReference>
<dbReference type="SMART" id="SM00563">
    <property type="entry name" value="PlsC"/>
    <property type="match status" value="1"/>
</dbReference>
<dbReference type="SUPFAM" id="SSF69593">
    <property type="entry name" value="Glycerol-3-phosphate (1)-acyltransferase"/>
    <property type="match status" value="1"/>
</dbReference>
<keyword evidence="6" id="KW-0472">Membrane</keyword>
<reference evidence="8 9" key="1">
    <citation type="journal article" date="2015" name="Stand. Genomic Sci.">
        <title>Genomic Encyclopedia of Bacterial and Archaeal Type Strains, Phase III: the genomes of soil and plant-associated and newly described type strains.</title>
        <authorList>
            <person name="Whitman W.B."/>
            <person name="Woyke T."/>
            <person name="Klenk H.P."/>
            <person name="Zhou Y."/>
            <person name="Lilburn T.G."/>
            <person name="Beck B.J."/>
            <person name="De Vos P."/>
            <person name="Vandamme P."/>
            <person name="Eisen J.A."/>
            <person name="Garrity G."/>
            <person name="Hugenholtz P."/>
            <person name="Kyrpides N.C."/>
        </authorList>
    </citation>
    <scope>NUCLEOTIDE SEQUENCE [LARGE SCALE GENOMIC DNA]</scope>
    <source>
        <strain evidence="8 9">CGMCC 1.10821</strain>
    </source>
</reference>
<keyword evidence="3 8" id="KW-0808">Transferase</keyword>
<feature type="transmembrane region" description="Helical" evidence="6">
    <location>
        <begin position="12"/>
        <end position="32"/>
    </location>
</feature>
<comment type="caution">
    <text evidence="8">The sequence shown here is derived from an EMBL/GenBank/DDBJ whole genome shotgun (WGS) entry which is preliminary data.</text>
</comment>
<dbReference type="Proteomes" id="UP000315167">
    <property type="component" value="Unassembled WGS sequence"/>
</dbReference>
<comment type="pathway">
    <text evidence="1">Lipid metabolism.</text>
</comment>
<proteinExistence type="predicted"/>
<keyword evidence="9" id="KW-1185">Reference proteome</keyword>
<dbReference type="GO" id="GO:0006654">
    <property type="term" value="P:phosphatidic acid biosynthetic process"/>
    <property type="evidence" value="ECO:0007669"/>
    <property type="project" value="TreeGrafter"/>
</dbReference>